<comment type="caution">
    <text evidence="8">The sequence shown here is derived from an EMBL/GenBank/DDBJ whole genome shotgun (WGS) entry which is preliminary data.</text>
</comment>
<feature type="transmembrane region" description="Helical" evidence="7">
    <location>
        <begin position="12"/>
        <end position="34"/>
    </location>
</feature>
<dbReference type="CDD" id="cd01127">
    <property type="entry name" value="TrwB_TraG_TraD_VirD4"/>
    <property type="match status" value="1"/>
</dbReference>
<evidence type="ECO:0000256" key="4">
    <source>
        <dbReference type="ARBA" id="ARBA00022692"/>
    </source>
</evidence>
<accession>A0ABD5F3R9</accession>
<proteinExistence type="inferred from homology"/>
<evidence type="ECO:0000313" key="8">
    <source>
        <dbReference type="EMBL" id="MDT2512881.1"/>
    </source>
</evidence>
<dbReference type="EMBL" id="JARPWY010000002">
    <property type="protein sequence ID" value="MDT2512881.1"/>
    <property type="molecule type" value="Genomic_DNA"/>
</dbReference>
<dbReference type="Gene3D" id="3.40.50.300">
    <property type="entry name" value="P-loop containing nucleotide triphosphate hydrolases"/>
    <property type="match status" value="1"/>
</dbReference>
<dbReference type="GO" id="GO:0005886">
    <property type="term" value="C:plasma membrane"/>
    <property type="evidence" value="ECO:0007669"/>
    <property type="project" value="UniProtKB-SubCell"/>
</dbReference>
<dbReference type="Proteomes" id="UP001264335">
    <property type="component" value="Unassembled WGS sequence"/>
</dbReference>
<gene>
    <name evidence="8" type="ORF">P7D79_01420</name>
</gene>
<dbReference type="AlphaFoldDB" id="A0ABD5F3R9"/>
<sequence length="625" mass="70845">MKISKKNIFTAFFLLLLGFIVGNCFLSIFFSIPINQEMSWLTRLNEAMTLFLSSPFQQFSLTSMSNETLKGSGIVALVFLLIYLYVLSGKKNMRLGEEHGSARWGNKNDILPFIDKVFSQNLLFTNTERLTIKTKLKHKEFERNNNVCVVGGAGSGKTRFYVMPNLFQMHCSYVVNDSKGGILRDTGAGFKKAGYKVKVLNLVTLENTDYYNPFHYIQRTEGDCELDILKVVDNLMKNTSDPNKRGGDSFWDDAQKSFLAAVFHLLILKGKPEEQTIGSVSDLVRRARVKDDDEDYISSLDLAFQELQMEMPDCFAVKQYQNFKMAAGKTAKSILISLGVRLSPFDVPSIRKLTSTDTLELDTLGDQKTILYIILPDTSTTINFLASMIYQQLFDTLVYKADHYYNGSLPIAVRCLQDEMANTGQIPDFDKVIATIRSRGISVDIILQNLSQISKKLYKDTWETLVGNCDSFLYLGGNEQSTHKYVSQQLGKETIDTVTFNETRGATGSFTKNSQKLGRNLLDPDEVRKLGGGRCIYMLRGASPFLSDRFRIESHPAYKYFMNAGTNFIYQAPDLKKVKLSGNDPIDFELSINRDIEEFTRNVADVETYFLDEDFEDLTTIEEEL</sequence>
<comment type="subcellular location">
    <subcellularLocation>
        <location evidence="1">Cell membrane</location>
        <topology evidence="1">Multi-pass membrane protein</topology>
    </subcellularLocation>
</comment>
<dbReference type="InterPro" id="IPR051539">
    <property type="entry name" value="T4SS-coupling_protein"/>
</dbReference>
<evidence type="ECO:0000256" key="7">
    <source>
        <dbReference type="SAM" id="Phobius"/>
    </source>
</evidence>
<name>A0ABD5F3R9_ENTAV</name>
<organism evidence="8 9">
    <name type="scientific">Enterococcus avium</name>
    <name type="common">Streptococcus avium</name>
    <dbReference type="NCBI Taxonomy" id="33945"/>
    <lineage>
        <taxon>Bacteria</taxon>
        <taxon>Bacillati</taxon>
        <taxon>Bacillota</taxon>
        <taxon>Bacilli</taxon>
        <taxon>Lactobacillales</taxon>
        <taxon>Enterococcaceae</taxon>
        <taxon>Enterococcus</taxon>
    </lineage>
</organism>
<comment type="similarity">
    <text evidence="2">Belongs to the VirD4/TraG family.</text>
</comment>
<reference evidence="8 9" key="1">
    <citation type="submission" date="2023-03" db="EMBL/GenBank/DDBJ databases">
        <authorList>
            <person name="Shen W."/>
            <person name="Cai J."/>
        </authorList>
    </citation>
    <scope>NUCLEOTIDE SEQUENCE [LARGE SCALE GENOMIC DNA]</scope>
    <source>
        <strain evidence="8 9">Y2</strain>
    </source>
</reference>
<evidence type="ECO:0000256" key="2">
    <source>
        <dbReference type="ARBA" id="ARBA00008806"/>
    </source>
</evidence>
<evidence type="ECO:0000256" key="6">
    <source>
        <dbReference type="ARBA" id="ARBA00023136"/>
    </source>
</evidence>
<protein>
    <submittedName>
        <fullName evidence="8">Type IV secretory system conjugative DNA transfer family protein</fullName>
    </submittedName>
</protein>
<evidence type="ECO:0000256" key="5">
    <source>
        <dbReference type="ARBA" id="ARBA00022989"/>
    </source>
</evidence>
<dbReference type="InterPro" id="IPR003688">
    <property type="entry name" value="TraG/VirD4"/>
</dbReference>
<dbReference type="NCBIfam" id="NF045973">
    <property type="entry name" value="conju_CD1115"/>
    <property type="match status" value="1"/>
</dbReference>
<evidence type="ECO:0000256" key="1">
    <source>
        <dbReference type="ARBA" id="ARBA00004651"/>
    </source>
</evidence>
<keyword evidence="3" id="KW-1003">Cell membrane</keyword>
<dbReference type="InterPro" id="IPR027417">
    <property type="entry name" value="P-loop_NTPase"/>
</dbReference>
<evidence type="ECO:0000256" key="3">
    <source>
        <dbReference type="ARBA" id="ARBA00022475"/>
    </source>
</evidence>
<dbReference type="SUPFAM" id="SSF52540">
    <property type="entry name" value="P-loop containing nucleoside triphosphate hydrolases"/>
    <property type="match status" value="1"/>
</dbReference>
<dbReference type="PANTHER" id="PTHR37937">
    <property type="entry name" value="CONJUGATIVE TRANSFER: DNA TRANSPORT"/>
    <property type="match status" value="1"/>
</dbReference>
<keyword evidence="4 7" id="KW-0812">Transmembrane</keyword>
<evidence type="ECO:0000313" key="9">
    <source>
        <dbReference type="Proteomes" id="UP001264335"/>
    </source>
</evidence>
<dbReference type="Pfam" id="PF02534">
    <property type="entry name" value="T4SS-DNA_transf"/>
    <property type="match status" value="1"/>
</dbReference>
<dbReference type="RefSeq" id="WP_118368264.1">
    <property type="nucleotide sequence ID" value="NZ_CABGUH010000035.1"/>
</dbReference>
<dbReference type="PANTHER" id="PTHR37937:SF1">
    <property type="entry name" value="CONJUGATIVE TRANSFER: DNA TRANSPORT"/>
    <property type="match status" value="1"/>
</dbReference>
<keyword evidence="5 7" id="KW-1133">Transmembrane helix</keyword>
<keyword evidence="6 7" id="KW-0472">Membrane</keyword>